<dbReference type="AlphaFoldDB" id="A0A699ZK22"/>
<sequence>MAVMPEVMAGAAGDGTQRKGIYRQHPSGRLGQSLSVGSKERQQLAGLTAARASGTHAHGNRAEESAVKINMGLAGGVHSREASQSGQGSVGGEVESKQVQQSKQLLASLPKEQQMVLAFTGISSWVSGSSFGPKPAGAKAKGPLAKLNPSNMA</sequence>
<evidence type="ECO:0000313" key="3">
    <source>
        <dbReference type="Proteomes" id="UP000485058"/>
    </source>
</evidence>
<dbReference type="Proteomes" id="UP000485058">
    <property type="component" value="Unassembled WGS sequence"/>
</dbReference>
<reference evidence="2 3" key="1">
    <citation type="submission" date="2020-02" db="EMBL/GenBank/DDBJ databases">
        <title>Draft genome sequence of Haematococcus lacustris strain NIES-144.</title>
        <authorList>
            <person name="Morimoto D."/>
            <person name="Nakagawa S."/>
            <person name="Yoshida T."/>
            <person name="Sawayama S."/>
        </authorList>
    </citation>
    <scope>NUCLEOTIDE SEQUENCE [LARGE SCALE GENOMIC DNA]</scope>
    <source>
        <strain evidence="2 3">NIES-144</strain>
    </source>
</reference>
<evidence type="ECO:0000256" key="1">
    <source>
        <dbReference type="SAM" id="MobiDB-lite"/>
    </source>
</evidence>
<feature type="region of interest" description="Disordered" evidence="1">
    <location>
        <begin position="1"/>
        <end position="101"/>
    </location>
</feature>
<evidence type="ECO:0000313" key="2">
    <source>
        <dbReference type="EMBL" id="GFH21410.1"/>
    </source>
</evidence>
<gene>
    <name evidence="2" type="ORF">HaLaN_18714</name>
</gene>
<comment type="caution">
    <text evidence="2">The sequence shown here is derived from an EMBL/GenBank/DDBJ whole genome shotgun (WGS) entry which is preliminary data.</text>
</comment>
<organism evidence="2 3">
    <name type="scientific">Haematococcus lacustris</name>
    <name type="common">Green alga</name>
    <name type="synonym">Haematococcus pluvialis</name>
    <dbReference type="NCBI Taxonomy" id="44745"/>
    <lineage>
        <taxon>Eukaryota</taxon>
        <taxon>Viridiplantae</taxon>
        <taxon>Chlorophyta</taxon>
        <taxon>core chlorophytes</taxon>
        <taxon>Chlorophyceae</taxon>
        <taxon>CS clade</taxon>
        <taxon>Chlamydomonadales</taxon>
        <taxon>Haematococcaceae</taxon>
        <taxon>Haematococcus</taxon>
    </lineage>
</organism>
<accession>A0A699ZK22</accession>
<protein>
    <submittedName>
        <fullName evidence="2">Uncharacterized protein</fullName>
    </submittedName>
</protein>
<feature type="non-terminal residue" evidence="2">
    <location>
        <position position="153"/>
    </location>
</feature>
<feature type="region of interest" description="Disordered" evidence="1">
    <location>
        <begin position="130"/>
        <end position="153"/>
    </location>
</feature>
<feature type="compositionally biased region" description="Low complexity" evidence="1">
    <location>
        <begin position="132"/>
        <end position="147"/>
    </location>
</feature>
<keyword evidence="3" id="KW-1185">Reference proteome</keyword>
<name>A0A699ZK22_HAELA</name>
<feature type="non-terminal residue" evidence="2">
    <location>
        <position position="1"/>
    </location>
</feature>
<dbReference type="EMBL" id="BLLF01001823">
    <property type="protein sequence ID" value="GFH21410.1"/>
    <property type="molecule type" value="Genomic_DNA"/>
</dbReference>
<proteinExistence type="predicted"/>